<comment type="function">
    <text evidence="12 13">Required for formation of the rod structure in the basal body of the flagellar apparatus. Together with FliI and FliH, may constitute the export apparatus of flagellin.</text>
</comment>
<evidence type="ECO:0000256" key="14">
    <source>
        <dbReference type="SAM" id="Coils"/>
    </source>
</evidence>
<evidence type="ECO:0000313" key="17">
    <source>
        <dbReference type="Proteomes" id="UP000285575"/>
    </source>
</evidence>
<dbReference type="NCBIfam" id="TIGR00328">
    <property type="entry name" value="flhB"/>
    <property type="match status" value="1"/>
</dbReference>
<keyword evidence="6 13" id="KW-0812">Transmembrane</keyword>
<dbReference type="Pfam" id="PF01312">
    <property type="entry name" value="Bac_export_2"/>
    <property type="match status" value="1"/>
</dbReference>
<evidence type="ECO:0000256" key="9">
    <source>
        <dbReference type="ARBA" id="ARBA00022989"/>
    </source>
</evidence>
<keyword evidence="16" id="KW-0282">Flagellum</keyword>
<evidence type="ECO:0000256" key="11">
    <source>
        <dbReference type="ARBA" id="ARBA00023225"/>
    </source>
</evidence>
<organism evidence="16 17">
    <name type="scientific">Rubrivivax rivuli</name>
    <dbReference type="NCBI Taxonomy" id="1862385"/>
    <lineage>
        <taxon>Bacteria</taxon>
        <taxon>Pseudomonadati</taxon>
        <taxon>Pseudomonadota</taxon>
        <taxon>Betaproteobacteria</taxon>
        <taxon>Burkholderiales</taxon>
        <taxon>Sphaerotilaceae</taxon>
        <taxon>Rubrivivax</taxon>
    </lineage>
</organism>
<keyword evidence="17" id="KW-1185">Reference proteome</keyword>
<dbReference type="AlphaFoldDB" id="A0A437RHU9"/>
<evidence type="ECO:0000256" key="15">
    <source>
        <dbReference type="SAM" id="MobiDB-lite"/>
    </source>
</evidence>
<dbReference type="EMBL" id="SACR01000003">
    <property type="protein sequence ID" value="RVU46295.1"/>
    <property type="molecule type" value="Genomic_DNA"/>
</dbReference>
<dbReference type="PANTHER" id="PTHR30531:SF12">
    <property type="entry name" value="FLAGELLAR BIOSYNTHETIC PROTEIN FLHB"/>
    <property type="match status" value="1"/>
</dbReference>
<evidence type="ECO:0000256" key="10">
    <source>
        <dbReference type="ARBA" id="ARBA00023136"/>
    </source>
</evidence>
<feature type="transmembrane region" description="Helical" evidence="13">
    <location>
        <begin position="86"/>
        <end position="110"/>
    </location>
</feature>
<sequence length="394" mass="43055">MSDDNQDRQLPATERKLKKAREEGQVARSRDLGHFAALGGAVALLAALAPVLSNWMSELVTQGLRFDAANVQNPSRMLERLGEQTLSMLVVLVPLFGVMAAVALASGLLAGGWNFSMKALEPKFDKINPISGLGRVFSVDQMTQTLKASFLSLLLGVLGGVYLWMHWYEHATLLAQPLATALGSAGTLMRNGLLMMVGLLAAFAIVDVPLQRFMLARRLRMSVQELKQEHKETEGNAELKSRMRMKMRELASRRMLAAVPEADLVVMNPTHFAVALKYDESKMGAPRVVAKGADLLAFKIRDIAKDHKVPVLQAPPLARALYAHTEVDQEIPARLFSAVAQVLAWVYQVRDAAAHGRMAAAAAPTPEVPPELDPLNPAYAAAKARKFNKQEPEL</sequence>
<evidence type="ECO:0000256" key="8">
    <source>
        <dbReference type="ARBA" id="ARBA00022927"/>
    </source>
</evidence>
<evidence type="ECO:0000256" key="2">
    <source>
        <dbReference type="ARBA" id="ARBA00010690"/>
    </source>
</evidence>
<keyword evidence="16" id="KW-0969">Cilium</keyword>
<evidence type="ECO:0000256" key="6">
    <source>
        <dbReference type="ARBA" id="ARBA00022692"/>
    </source>
</evidence>
<keyword evidence="16" id="KW-0966">Cell projection</keyword>
<keyword evidence="14" id="KW-0175">Coiled coil</keyword>
<keyword evidence="9 13" id="KW-1133">Transmembrane helix</keyword>
<dbReference type="RefSeq" id="WP_128228659.1">
    <property type="nucleotide sequence ID" value="NZ_SACR01000003.1"/>
</dbReference>
<comment type="similarity">
    <text evidence="2 13">Belongs to the type III secretion exporter family.</text>
</comment>
<evidence type="ECO:0000256" key="1">
    <source>
        <dbReference type="ARBA" id="ARBA00004651"/>
    </source>
</evidence>
<accession>A0A437RHU9</accession>
<proteinExistence type="inferred from homology"/>
<dbReference type="FunFam" id="3.40.1690.10:FF:000001">
    <property type="entry name" value="Flagellar biosynthetic protein FlhB"/>
    <property type="match status" value="1"/>
</dbReference>
<dbReference type="OrthoDB" id="9807950at2"/>
<comment type="subcellular location">
    <subcellularLocation>
        <location evidence="1">Cell membrane</location>
        <topology evidence="1">Multi-pass membrane protein</topology>
    </subcellularLocation>
</comment>
<dbReference type="Proteomes" id="UP000285575">
    <property type="component" value="Unassembled WGS sequence"/>
</dbReference>
<feature type="region of interest" description="Disordered" evidence="15">
    <location>
        <begin position="1"/>
        <end position="25"/>
    </location>
</feature>
<dbReference type="PANTHER" id="PTHR30531">
    <property type="entry name" value="FLAGELLAR BIOSYNTHETIC PROTEIN FLHB"/>
    <property type="match status" value="1"/>
</dbReference>
<evidence type="ECO:0000256" key="13">
    <source>
        <dbReference type="RuleBase" id="RU364091"/>
    </source>
</evidence>
<evidence type="ECO:0000256" key="4">
    <source>
        <dbReference type="ARBA" id="ARBA00022448"/>
    </source>
</evidence>
<feature type="transmembrane region" description="Helical" evidence="13">
    <location>
        <begin position="188"/>
        <end position="210"/>
    </location>
</feature>
<dbReference type="PRINTS" id="PR00950">
    <property type="entry name" value="TYPE3IMSPROT"/>
</dbReference>
<evidence type="ECO:0000256" key="12">
    <source>
        <dbReference type="ARBA" id="ARBA00025078"/>
    </source>
</evidence>
<keyword evidence="5 13" id="KW-1003">Cell membrane</keyword>
<evidence type="ECO:0000313" key="16">
    <source>
        <dbReference type="EMBL" id="RVU46295.1"/>
    </source>
</evidence>
<evidence type="ECO:0000256" key="7">
    <source>
        <dbReference type="ARBA" id="ARBA00022795"/>
    </source>
</evidence>
<evidence type="ECO:0000256" key="3">
    <source>
        <dbReference type="ARBA" id="ARBA00021622"/>
    </source>
</evidence>
<feature type="transmembrane region" description="Helical" evidence="13">
    <location>
        <begin position="35"/>
        <end position="56"/>
    </location>
</feature>
<dbReference type="InterPro" id="IPR006136">
    <property type="entry name" value="FlhB"/>
</dbReference>
<gene>
    <name evidence="13 16" type="primary">flhB</name>
    <name evidence="16" type="ORF">EOE66_10640</name>
</gene>
<feature type="transmembrane region" description="Helical" evidence="13">
    <location>
        <begin position="150"/>
        <end position="168"/>
    </location>
</feature>
<keyword evidence="4 13" id="KW-0813">Transport</keyword>
<evidence type="ECO:0000256" key="5">
    <source>
        <dbReference type="ARBA" id="ARBA00022475"/>
    </source>
</evidence>
<keyword evidence="10 13" id="KW-0472">Membrane</keyword>
<feature type="coiled-coil region" evidence="14">
    <location>
        <begin position="216"/>
        <end position="243"/>
    </location>
</feature>
<keyword evidence="7 13" id="KW-1005">Bacterial flagellum biogenesis</keyword>
<protein>
    <recommendedName>
        <fullName evidence="3 13">Flagellar biosynthetic protein FlhB</fullName>
    </recommendedName>
</protein>
<name>A0A437RHU9_9BURK</name>
<comment type="caution">
    <text evidence="16">The sequence shown here is derived from an EMBL/GenBank/DDBJ whole genome shotgun (WGS) entry which is preliminary data.</text>
</comment>
<dbReference type="SUPFAM" id="SSF160544">
    <property type="entry name" value="EscU C-terminal domain-like"/>
    <property type="match status" value="1"/>
</dbReference>
<dbReference type="GO" id="GO:0044780">
    <property type="term" value="P:bacterial-type flagellum assembly"/>
    <property type="evidence" value="ECO:0007669"/>
    <property type="project" value="InterPro"/>
</dbReference>
<dbReference type="GO" id="GO:0009306">
    <property type="term" value="P:protein secretion"/>
    <property type="evidence" value="ECO:0007669"/>
    <property type="project" value="InterPro"/>
</dbReference>
<keyword evidence="8 13" id="KW-0653">Protein transport</keyword>
<reference evidence="16 17" key="1">
    <citation type="submission" date="2019-01" db="EMBL/GenBank/DDBJ databases">
        <authorList>
            <person name="Chen W.-M."/>
        </authorList>
    </citation>
    <scope>NUCLEOTIDE SEQUENCE [LARGE SCALE GENOMIC DNA]</scope>
    <source>
        <strain evidence="16 17">KYPY4</strain>
    </source>
</reference>
<dbReference type="InterPro" id="IPR006135">
    <property type="entry name" value="T3SS_substrate_exporter"/>
</dbReference>
<dbReference type="InterPro" id="IPR029025">
    <property type="entry name" value="T3SS_substrate_exporter_C"/>
</dbReference>
<dbReference type="GO" id="GO:0005886">
    <property type="term" value="C:plasma membrane"/>
    <property type="evidence" value="ECO:0007669"/>
    <property type="project" value="UniProtKB-SubCell"/>
</dbReference>
<dbReference type="Gene3D" id="3.40.1690.10">
    <property type="entry name" value="secretion proteins EscU"/>
    <property type="match status" value="1"/>
</dbReference>
<keyword evidence="11 13" id="KW-1006">Bacterial flagellum protein export</keyword>